<dbReference type="OMA" id="WIDRAWT"/>
<evidence type="ECO:0000313" key="2">
    <source>
        <dbReference type="EMBL" id="PCH33353.1"/>
    </source>
</evidence>
<sequence length="606" mass="68436">MGNWQSSLRWIFNVVTTIIKSSLRYTRSLFDTLCGSAQDIQLRIESILRWIFSIVITIVSPNLTPPISLDKLPNATVSLDNWATVCRFRLVDCNAFLDSRTLSIIEYPNFPPNNITYAAISYPWRDLQMPQGVTPPEGSFRVHGAEKADEISIDVLRTACVAARRYGASLLWLDRLCLLQTNKIDKAWQIQRMYQIYKLCNPCLVFPGGLVRLANLSEPTTWIYRAWTLQEVVANLKRNTVKCVFSFTHSSFSEFVRALPDRGYSPKFITYLCNDKTLQQPTLEPGHSGICDLSDLCTSLSFKLEYFERVLLQNPDDFPLRILPVPASRLFGACIVFDDLVQYQPLWRSVFTRTSSRPVDMVLSIMGPMEVDLPVADFDKDDRLKATIKLIQALMKRGLRANWLFIAPELPPSAELSTLPAFPETSEGGRAMIRIPGPELVLAVDVIGEPWRTDNAPYGVMSDQGYFKFHARGAFVVGRGRNVTNSKTNTYFECAAADEIAGGSKEVWAVVIGHHDELNRNPETGQIASSKHGKRFPEIVELTLMFVEKHGSEDKQDLYHRVGVEREIEQSKTSEWDWTDGEFSVGGPGRGKRVRFAVSPRGPVYC</sequence>
<keyword evidence="3" id="KW-1185">Reference proteome</keyword>
<dbReference type="EMBL" id="KB467831">
    <property type="protein sequence ID" value="PCH33353.1"/>
    <property type="molecule type" value="Genomic_DNA"/>
</dbReference>
<evidence type="ECO:0000313" key="3">
    <source>
        <dbReference type="Proteomes" id="UP000218811"/>
    </source>
</evidence>
<reference evidence="2 3" key="1">
    <citation type="journal article" date="2012" name="Science">
        <title>The Paleozoic origin of enzymatic lignin decomposition reconstructed from 31 fungal genomes.</title>
        <authorList>
            <person name="Floudas D."/>
            <person name="Binder M."/>
            <person name="Riley R."/>
            <person name="Barry K."/>
            <person name="Blanchette R.A."/>
            <person name="Henrissat B."/>
            <person name="Martinez A.T."/>
            <person name="Otillar R."/>
            <person name="Spatafora J.W."/>
            <person name="Yadav J.S."/>
            <person name="Aerts A."/>
            <person name="Benoit I."/>
            <person name="Boyd A."/>
            <person name="Carlson A."/>
            <person name="Copeland A."/>
            <person name="Coutinho P.M."/>
            <person name="de Vries R.P."/>
            <person name="Ferreira P."/>
            <person name="Findley K."/>
            <person name="Foster B."/>
            <person name="Gaskell J."/>
            <person name="Glotzer D."/>
            <person name="Gorecki P."/>
            <person name="Heitman J."/>
            <person name="Hesse C."/>
            <person name="Hori C."/>
            <person name="Igarashi K."/>
            <person name="Jurgens J.A."/>
            <person name="Kallen N."/>
            <person name="Kersten P."/>
            <person name="Kohler A."/>
            <person name="Kuees U."/>
            <person name="Kumar T.K.A."/>
            <person name="Kuo A."/>
            <person name="LaButti K."/>
            <person name="Larrondo L.F."/>
            <person name="Lindquist E."/>
            <person name="Ling A."/>
            <person name="Lombard V."/>
            <person name="Lucas S."/>
            <person name="Lundell T."/>
            <person name="Martin R."/>
            <person name="McLaughlin D.J."/>
            <person name="Morgenstern I."/>
            <person name="Morin E."/>
            <person name="Murat C."/>
            <person name="Nagy L.G."/>
            <person name="Nolan M."/>
            <person name="Ohm R.A."/>
            <person name="Patyshakuliyeva A."/>
            <person name="Rokas A."/>
            <person name="Ruiz-Duenas F.J."/>
            <person name="Sabat G."/>
            <person name="Salamov A."/>
            <person name="Samejima M."/>
            <person name="Schmutz J."/>
            <person name="Slot J.C."/>
            <person name="St John F."/>
            <person name="Stenlid J."/>
            <person name="Sun H."/>
            <person name="Sun S."/>
            <person name="Syed K."/>
            <person name="Tsang A."/>
            <person name="Wiebenga A."/>
            <person name="Young D."/>
            <person name="Pisabarro A."/>
            <person name="Eastwood D.C."/>
            <person name="Martin F."/>
            <person name="Cullen D."/>
            <person name="Grigoriev I.V."/>
            <person name="Hibbett D.S."/>
        </authorList>
    </citation>
    <scope>NUCLEOTIDE SEQUENCE [LARGE SCALE GENOMIC DNA]</scope>
    <source>
        <strain evidence="2 3">MD-104</strain>
    </source>
</reference>
<dbReference type="Pfam" id="PF06985">
    <property type="entry name" value="HET"/>
    <property type="match status" value="1"/>
</dbReference>
<dbReference type="PANTHER" id="PTHR24148">
    <property type="entry name" value="ANKYRIN REPEAT DOMAIN-CONTAINING PROTEIN 39 HOMOLOG-RELATED"/>
    <property type="match status" value="1"/>
</dbReference>
<dbReference type="PANTHER" id="PTHR24148:SF64">
    <property type="entry name" value="HETEROKARYON INCOMPATIBILITY DOMAIN-CONTAINING PROTEIN"/>
    <property type="match status" value="1"/>
</dbReference>
<dbReference type="OrthoDB" id="2796195at2759"/>
<evidence type="ECO:0000259" key="1">
    <source>
        <dbReference type="Pfam" id="PF06985"/>
    </source>
</evidence>
<dbReference type="Proteomes" id="UP000218811">
    <property type="component" value="Unassembled WGS sequence"/>
</dbReference>
<protein>
    <recommendedName>
        <fullName evidence="1">Heterokaryon incompatibility domain-containing protein</fullName>
    </recommendedName>
</protein>
<proteinExistence type="predicted"/>
<dbReference type="STRING" id="742152.A0A2H3J0P3"/>
<feature type="domain" description="Heterokaryon incompatibility" evidence="1">
    <location>
        <begin position="117"/>
        <end position="205"/>
    </location>
</feature>
<organism evidence="2 3">
    <name type="scientific">Wolfiporia cocos (strain MD-104)</name>
    <name type="common">Brown rot fungus</name>
    <dbReference type="NCBI Taxonomy" id="742152"/>
    <lineage>
        <taxon>Eukaryota</taxon>
        <taxon>Fungi</taxon>
        <taxon>Dikarya</taxon>
        <taxon>Basidiomycota</taxon>
        <taxon>Agaricomycotina</taxon>
        <taxon>Agaricomycetes</taxon>
        <taxon>Polyporales</taxon>
        <taxon>Phaeolaceae</taxon>
        <taxon>Wolfiporia</taxon>
    </lineage>
</organism>
<accession>A0A2H3J0P3</accession>
<dbReference type="InterPro" id="IPR010730">
    <property type="entry name" value="HET"/>
</dbReference>
<gene>
    <name evidence="2" type="ORF">WOLCODRAFT_141610</name>
</gene>
<name>A0A2H3J0P3_WOLCO</name>
<dbReference type="InterPro" id="IPR052895">
    <property type="entry name" value="HetReg/Transcr_Mod"/>
</dbReference>
<dbReference type="AlphaFoldDB" id="A0A2H3J0P3"/>